<sequence length="91" mass="10868">MNKYDIKVKVLNIVAGVDLIMGNVFNWGRGTMSILCFQFHDEWVDDLDQLQYWKGKVRQLLIVYFHFHNNLTVFIDVDYMYLRILLGFNGF</sequence>
<organism evidence="1 2">
    <name type="scientific">Dreissena polymorpha</name>
    <name type="common">Zebra mussel</name>
    <name type="synonym">Mytilus polymorpha</name>
    <dbReference type="NCBI Taxonomy" id="45954"/>
    <lineage>
        <taxon>Eukaryota</taxon>
        <taxon>Metazoa</taxon>
        <taxon>Spiralia</taxon>
        <taxon>Lophotrochozoa</taxon>
        <taxon>Mollusca</taxon>
        <taxon>Bivalvia</taxon>
        <taxon>Autobranchia</taxon>
        <taxon>Heteroconchia</taxon>
        <taxon>Euheterodonta</taxon>
        <taxon>Imparidentia</taxon>
        <taxon>Neoheterodontei</taxon>
        <taxon>Myida</taxon>
        <taxon>Dreissenoidea</taxon>
        <taxon>Dreissenidae</taxon>
        <taxon>Dreissena</taxon>
    </lineage>
</organism>
<proteinExistence type="predicted"/>
<protein>
    <submittedName>
        <fullName evidence="1">Uncharacterized protein</fullName>
    </submittedName>
</protein>
<comment type="caution">
    <text evidence="1">The sequence shown here is derived from an EMBL/GenBank/DDBJ whole genome shotgun (WGS) entry which is preliminary data.</text>
</comment>
<keyword evidence="2" id="KW-1185">Reference proteome</keyword>
<evidence type="ECO:0000313" key="2">
    <source>
        <dbReference type="Proteomes" id="UP000828390"/>
    </source>
</evidence>
<reference evidence="1" key="2">
    <citation type="submission" date="2020-11" db="EMBL/GenBank/DDBJ databases">
        <authorList>
            <person name="McCartney M.A."/>
            <person name="Auch B."/>
            <person name="Kono T."/>
            <person name="Mallez S."/>
            <person name="Becker A."/>
            <person name="Gohl D.M."/>
            <person name="Silverstein K.A.T."/>
            <person name="Koren S."/>
            <person name="Bechman K.B."/>
            <person name="Herman A."/>
            <person name="Abrahante J.E."/>
            <person name="Garbe J."/>
        </authorList>
    </citation>
    <scope>NUCLEOTIDE SEQUENCE</scope>
    <source>
        <strain evidence="1">Duluth1</strain>
        <tissue evidence="1">Whole animal</tissue>
    </source>
</reference>
<dbReference type="Proteomes" id="UP000828390">
    <property type="component" value="Unassembled WGS sequence"/>
</dbReference>
<dbReference type="EMBL" id="JAIWYP010000011">
    <property type="protein sequence ID" value="KAH3740708.1"/>
    <property type="molecule type" value="Genomic_DNA"/>
</dbReference>
<name>A0A9D4I1G6_DREPO</name>
<accession>A0A9D4I1G6</accession>
<dbReference type="AlphaFoldDB" id="A0A9D4I1G6"/>
<reference evidence="1" key="1">
    <citation type="journal article" date="2019" name="bioRxiv">
        <title>The Genome of the Zebra Mussel, Dreissena polymorpha: A Resource for Invasive Species Research.</title>
        <authorList>
            <person name="McCartney M.A."/>
            <person name="Auch B."/>
            <person name="Kono T."/>
            <person name="Mallez S."/>
            <person name="Zhang Y."/>
            <person name="Obille A."/>
            <person name="Becker A."/>
            <person name="Abrahante J.E."/>
            <person name="Garbe J."/>
            <person name="Badalamenti J.P."/>
            <person name="Herman A."/>
            <person name="Mangelson H."/>
            <person name="Liachko I."/>
            <person name="Sullivan S."/>
            <person name="Sone E.D."/>
            <person name="Koren S."/>
            <person name="Silverstein K.A.T."/>
            <person name="Beckman K.B."/>
            <person name="Gohl D.M."/>
        </authorList>
    </citation>
    <scope>NUCLEOTIDE SEQUENCE</scope>
    <source>
        <strain evidence="1">Duluth1</strain>
        <tissue evidence="1">Whole animal</tissue>
    </source>
</reference>
<gene>
    <name evidence="1" type="ORF">DPMN_047418</name>
</gene>
<evidence type="ECO:0000313" key="1">
    <source>
        <dbReference type="EMBL" id="KAH3740708.1"/>
    </source>
</evidence>